<accession>A0AAE0Z784</accession>
<feature type="compositionally biased region" description="Basic and acidic residues" evidence="1">
    <location>
        <begin position="243"/>
        <end position="259"/>
    </location>
</feature>
<keyword evidence="3" id="KW-1185">Reference proteome</keyword>
<feature type="region of interest" description="Disordered" evidence="1">
    <location>
        <begin position="342"/>
        <end position="439"/>
    </location>
</feature>
<feature type="region of interest" description="Disordered" evidence="1">
    <location>
        <begin position="38"/>
        <end position="83"/>
    </location>
</feature>
<organism evidence="2 3">
    <name type="scientific">Elysia crispata</name>
    <name type="common">lettuce slug</name>
    <dbReference type="NCBI Taxonomy" id="231223"/>
    <lineage>
        <taxon>Eukaryota</taxon>
        <taxon>Metazoa</taxon>
        <taxon>Spiralia</taxon>
        <taxon>Lophotrochozoa</taxon>
        <taxon>Mollusca</taxon>
        <taxon>Gastropoda</taxon>
        <taxon>Heterobranchia</taxon>
        <taxon>Euthyneura</taxon>
        <taxon>Panpulmonata</taxon>
        <taxon>Sacoglossa</taxon>
        <taxon>Placobranchoidea</taxon>
        <taxon>Plakobranchidae</taxon>
        <taxon>Elysia</taxon>
    </lineage>
</organism>
<comment type="caution">
    <text evidence="2">The sequence shown here is derived from an EMBL/GenBank/DDBJ whole genome shotgun (WGS) entry which is preliminary data.</text>
</comment>
<dbReference type="Proteomes" id="UP001283361">
    <property type="component" value="Unassembled WGS sequence"/>
</dbReference>
<dbReference type="AlphaFoldDB" id="A0AAE0Z784"/>
<evidence type="ECO:0000313" key="3">
    <source>
        <dbReference type="Proteomes" id="UP001283361"/>
    </source>
</evidence>
<feature type="compositionally biased region" description="Low complexity" evidence="1">
    <location>
        <begin position="60"/>
        <end position="78"/>
    </location>
</feature>
<feature type="compositionally biased region" description="Basic residues" evidence="1">
    <location>
        <begin position="416"/>
        <end position="430"/>
    </location>
</feature>
<protein>
    <submittedName>
        <fullName evidence="2">Uncharacterized protein</fullName>
    </submittedName>
</protein>
<sequence>MSSLRSSSVGVMRPPKPPCWRDFVVSSARSFATTDALDTFHDPSGRVLGSRSPVPDLLEPASSSRPAAFSSASGARPGRLARRPRARIHRTRSEHVILPEDLPDTGGASPLPRGIAAPEESRPTLRSRPRALTPDGQIDVEENNKRCQSWLASIEAAEPLDEVDYKSLGEIGQEQTVVSGVLLHRRISRRDSDFDLRDETEISKTNMDEEEYLSAELGQATVEMEIPEETFQWDEDVFPPSTTHRDTRPRSPTDSDKCQACKKASRDNAVPTTKTVTGSNNRKFTAPPLCGACTDCISCGSGEPLSSGASENNIHAGRAITVEDRSILCACLHSKTSSKFSNKRSSLRKSLSSKTPGCRPHKDRSTSSPAVTRSSGRIFHRGGGLGGGGGSVGGAESVSTSGPWQHVTLGSPGTSRRARSMSRRRASHKNVFRDKDVHL</sequence>
<evidence type="ECO:0000256" key="1">
    <source>
        <dbReference type="SAM" id="MobiDB-lite"/>
    </source>
</evidence>
<evidence type="ECO:0000313" key="2">
    <source>
        <dbReference type="EMBL" id="KAK3764164.1"/>
    </source>
</evidence>
<reference evidence="2" key="1">
    <citation type="journal article" date="2023" name="G3 (Bethesda)">
        <title>A reference genome for the long-term kleptoplast-retaining sea slug Elysia crispata morphotype clarki.</title>
        <authorList>
            <person name="Eastman K.E."/>
            <person name="Pendleton A.L."/>
            <person name="Shaikh M.A."/>
            <person name="Suttiyut T."/>
            <person name="Ogas R."/>
            <person name="Tomko P."/>
            <person name="Gavelis G."/>
            <person name="Widhalm J.R."/>
            <person name="Wisecaver J.H."/>
        </authorList>
    </citation>
    <scope>NUCLEOTIDE SEQUENCE</scope>
    <source>
        <strain evidence="2">ECLA1</strain>
    </source>
</reference>
<proteinExistence type="predicted"/>
<name>A0AAE0Z784_9GAST</name>
<feature type="compositionally biased region" description="Polar residues" evidence="1">
    <location>
        <begin position="366"/>
        <end position="375"/>
    </location>
</feature>
<dbReference type="EMBL" id="JAWDGP010004466">
    <property type="protein sequence ID" value="KAK3764164.1"/>
    <property type="molecule type" value="Genomic_DNA"/>
</dbReference>
<feature type="region of interest" description="Disordered" evidence="1">
    <location>
        <begin position="234"/>
        <end position="276"/>
    </location>
</feature>
<feature type="region of interest" description="Disordered" evidence="1">
    <location>
        <begin position="99"/>
        <end position="135"/>
    </location>
</feature>
<gene>
    <name evidence="2" type="ORF">RRG08_044093</name>
</gene>
<feature type="compositionally biased region" description="Gly residues" evidence="1">
    <location>
        <begin position="381"/>
        <end position="393"/>
    </location>
</feature>